<evidence type="ECO:0000256" key="3">
    <source>
        <dbReference type="SAM" id="MobiDB-lite"/>
    </source>
</evidence>
<dbReference type="PANTHER" id="PTHR31480">
    <property type="entry name" value="BIFUNCTIONAL LYCOPENE CYCLASE/PHYTOENE SYNTHASE"/>
    <property type="match status" value="1"/>
</dbReference>
<feature type="compositionally biased region" description="Polar residues" evidence="3">
    <location>
        <begin position="1"/>
        <end position="17"/>
    </location>
</feature>
<dbReference type="InterPro" id="IPR002060">
    <property type="entry name" value="Squ/phyt_synthse"/>
</dbReference>
<evidence type="ECO:0000313" key="5">
    <source>
        <dbReference type="Proteomes" id="UP001500902"/>
    </source>
</evidence>
<organism evidence="4 5">
    <name type="scientific">Nonomuraea antimicrobica</name>
    <dbReference type="NCBI Taxonomy" id="561173"/>
    <lineage>
        <taxon>Bacteria</taxon>
        <taxon>Bacillati</taxon>
        <taxon>Actinomycetota</taxon>
        <taxon>Actinomycetes</taxon>
        <taxon>Streptosporangiales</taxon>
        <taxon>Streptosporangiaceae</taxon>
        <taxon>Nonomuraea</taxon>
    </lineage>
</organism>
<sequence length="319" mass="34777">MKFARTTNLWRRQGSASSRDRAGATGVDAYRRVDDAYRHCEQIMRGQARNFSYGLRLLPARKRRALSAVYALARRIDDIADGDGPAETRLAHLSAVRGMLDGTAPAQHDLVLVALLEAAGRYPIPLAAFEDLVDGCAADVRGTTYETFDDLVGYCRCVAGSIGRLSLGVFGTDDAEAARPLADALGVALQITNILRDLREDRMFQRIYLPAHDLERFGCTLGIDAHGRFSDPPEHLAELIRFEADRARDWFAAGMRLLPMLDARSAACTATMAGIYRSLLDRIAADPGLALAARMSLTTGEKSLVAVRALARARRGRGG</sequence>
<evidence type="ECO:0000313" key="4">
    <source>
        <dbReference type="EMBL" id="GAA3710771.1"/>
    </source>
</evidence>
<reference evidence="5" key="1">
    <citation type="journal article" date="2019" name="Int. J. Syst. Evol. Microbiol.">
        <title>The Global Catalogue of Microorganisms (GCM) 10K type strain sequencing project: providing services to taxonomists for standard genome sequencing and annotation.</title>
        <authorList>
            <consortium name="The Broad Institute Genomics Platform"/>
            <consortium name="The Broad Institute Genome Sequencing Center for Infectious Disease"/>
            <person name="Wu L."/>
            <person name="Ma J."/>
        </authorList>
    </citation>
    <scope>NUCLEOTIDE SEQUENCE [LARGE SCALE GENOMIC DNA]</scope>
    <source>
        <strain evidence="5">JCM 16904</strain>
    </source>
</reference>
<dbReference type="InterPro" id="IPR044843">
    <property type="entry name" value="Trans_IPPS_bact-type"/>
</dbReference>
<dbReference type="SUPFAM" id="SSF48576">
    <property type="entry name" value="Terpenoid synthases"/>
    <property type="match status" value="1"/>
</dbReference>
<dbReference type="Gene3D" id="1.10.600.10">
    <property type="entry name" value="Farnesyl Diphosphate Synthase"/>
    <property type="match status" value="1"/>
</dbReference>
<dbReference type="InterPro" id="IPR033904">
    <property type="entry name" value="Trans_IPPS_HH"/>
</dbReference>
<comment type="pathway">
    <text evidence="1">Carotenoid biosynthesis; phytoene biosynthesis.</text>
</comment>
<protein>
    <submittedName>
        <fullName evidence="4">Presqualene diphosphate synthase HpnD</fullName>
    </submittedName>
</protein>
<dbReference type="InterPro" id="IPR008949">
    <property type="entry name" value="Isoprenoid_synthase_dom_sf"/>
</dbReference>
<evidence type="ECO:0000256" key="2">
    <source>
        <dbReference type="ARBA" id="ARBA00022679"/>
    </source>
</evidence>
<dbReference type="InterPro" id="IPR019845">
    <property type="entry name" value="Squalene/phytoene_synthase_CS"/>
</dbReference>
<dbReference type="EMBL" id="BAAAZP010000211">
    <property type="protein sequence ID" value="GAA3710771.1"/>
    <property type="molecule type" value="Genomic_DNA"/>
</dbReference>
<proteinExistence type="predicted"/>
<dbReference type="SFLD" id="SFLDG01018">
    <property type="entry name" value="Squalene/Phytoene_Synthase_Lik"/>
    <property type="match status" value="1"/>
</dbReference>
<dbReference type="CDD" id="cd00683">
    <property type="entry name" value="Trans_IPPS_HH"/>
    <property type="match status" value="1"/>
</dbReference>
<evidence type="ECO:0000256" key="1">
    <source>
        <dbReference type="ARBA" id="ARBA00004684"/>
    </source>
</evidence>
<dbReference type="RefSeq" id="WP_344893653.1">
    <property type="nucleotide sequence ID" value="NZ_BAAAZP010000211.1"/>
</dbReference>
<keyword evidence="2" id="KW-0808">Transferase</keyword>
<dbReference type="Pfam" id="PF00494">
    <property type="entry name" value="SQS_PSY"/>
    <property type="match status" value="1"/>
</dbReference>
<feature type="region of interest" description="Disordered" evidence="3">
    <location>
        <begin position="1"/>
        <end position="23"/>
    </location>
</feature>
<gene>
    <name evidence="4" type="primary">hpnD</name>
    <name evidence="4" type="ORF">GCM10022224_090270</name>
</gene>
<dbReference type="SFLD" id="SFLDS00005">
    <property type="entry name" value="Isoprenoid_Synthase_Type_I"/>
    <property type="match status" value="1"/>
</dbReference>
<dbReference type="PROSITE" id="PS01045">
    <property type="entry name" value="SQUALEN_PHYTOEN_SYN_2"/>
    <property type="match status" value="1"/>
</dbReference>
<accession>A0ABP7DXU5</accession>
<dbReference type="Proteomes" id="UP001500902">
    <property type="component" value="Unassembled WGS sequence"/>
</dbReference>
<keyword evidence="5" id="KW-1185">Reference proteome</keyword>
<name>A0ABP7DXU5_9ACTN</name>
<comment type="caution">
    <text evidence="4">The sequence shown here is derived from an EMBL/GenBank/DDBJ whole genome shotgun (WGS) entry which is preliminary data.</text>
</comment>
<dbReference type="SFLD" id="SFLDG01212">
    <property type="entry name" value="Phytoene_synthase_like"/>
    <property type="match status" value="1"/>
</dbReference>